<dbReference type="InterPro" id="IPR002557">
    <property type="entry name" value="Chitin-bd_dom"/>
</dbReference>
<protein>
    <recommendedName>
        <fullName evidence="2">Chitin-binding type-2 domain-containing protein</fullName>
    </recommendedName>
</protein>
<dbReference type="AlphaFoldDB" id="A0AAV6VYH8"/>
<accession>A0AAV6VYH8</accession>
<dbReference type="GO" id="GO:0005576">
    <property type="term" value="C:extracellular region"/>
    <property type="evidence" value="ECO:0007669"/>
    <property type="project" value="InterPro"/>
</dbReference>
<keyword evidence="1" id="KW-1133">Transmembrane helix</keyword>
<feature type="transmembrane region" description="Helical" evidence="1">
    <location>
        <begin position="57"/>
        <end position="78"/>
    </location>
</feature>
<dbReference type="Gene3D" id="2.170.140.10">
    <property type="entry name" value="Chitin binding domain"/>
    <property type="match status" value="1"/>
</dbReference>
<evidence type="ECO:0000313" key="3">
    <source>
        <dbReference type="EMBL" id="KAG8201520.1"/>
    </source>
</evidence>
<feature type="domain" description="Chitin-binding type-2" evidence="2">
    <location>
        <begin position="104"/>
        <end position="165"/>
    </location>
</feature>
<dbReference type="PANTHER" id="PTHR22933:SF43">
    <property type="entry name" value="LP10131P"/>
    <property type="match status" value="1"/>
</dbReference>
<dbReference type="InterPro" id="IPR036508">
    <property type="entry name" value="Chitin-bd_dom_sf"/>
</dbReference>
<dbReference type="SUPFAM" id="SSF57625">
    <property type="entry name" value="Invertebrate chitin-binding proteins"/>
    <property type="match status" value="1"/>
</dbReference>
<organism evidence="3 4">
    <name type="scientific">Oedothorax gibbosus</name>
    <dbReference type="NCBI Taxonomy" id="931172"/>
    <lineage>
        <taxon>Eukaryota</taxon>
        <taxon>Metazoa</taxon>
        <taxon>Ecdysozoa</taxon>
        <taxon>Arthropoda</taxon>
        <taxon>Chelicerata</taxon>
        <taxon>Arachnida</taxon>
        <taxon>Araneae</taxon>
        <taxon>Araneomorphae</taxon>
        <taxon>Entelegynae</taxon>
        <taxon>Araneoidea</taxon>
        <taxon>Linyphiidae</taxon>
        <taxon>Erigoninae</taxon>
        <taxon>Oedothorax</taxon>
    </lineage>
</organism>
<evidence type="ECO:0000313" key="4">
    <source>
        <dbReference type="Proteomes" id="UP000827092"/>
    </source>
</evidence>
<dbReference type="Pfam" id="PF01607">
    <property type="entry name" value="CBM_14"/>
    <property type="match status" value="1"/>
</dbReference>
<dbReference type="GO" id="GO:0008061">
    <property type="term" value="F:chitin binding"/>
    <property type="evidence" value="ECO:0007669"/>
    <property type="project" value="InterPro"/>
</dbReference>
<dbReference type="InterPro" id="IPR052976">
    <property type="entry name" value="Scoloptoxin-like"/>
</dbReference>
<sequence>MGDRLITVMDNSSMSISTKEEKKEIINTMIVPQRLFQQRDNELTWILSSSTLRLFSFNMNLLHCLCLVIMCLTVSLAMPKRAKREAYDLPDGINLLLNADLKSTFSCNGDGYFADVDNNCQVFHVCHGYEEGRPRQWSFACGNQTVFNQLTFTCSYPEEAVPCDKAPDFFYLNGNVQQGDPEVPFLQDQDVQNAAAFIPGFGARI</sequence>
<keyword evidence="1" id="KW-0812">Transmembrane</keyword>
<dbReference type="Proteomes" id="UP000827092">
    <property type="component" value="Unassembled WGS sequence"/>
</dbReference>
<keyword evidence="4" id="KW-1185">Reference proteome</keyword>
<dbReference type="PROSITE" id="PS50940">
    <property type="entry name" value="CHIT_BIND_II"/>
    <property type="match status" value="1"/>
</dbReference>
<comment type="caution">
    <text evidence="3">The sequence shown here is derived from an EMBL/GenBank/DDBJ whole genome shotgun (WGS) entry which is preliminary data.</text>
</comment>
<dbReference type="SMART" id="SM00494">
    <property type="entry name" value="ChtBD2"/>
    <property type="match status" value="1"/>
</dbReference>
<evidence type="ECO:0000256" key="1">
    <source>
        <dbReference type="SAM" id="Phobius"/>
    </source>
</evidence>
<name>A0AAV6VYH8_9ARAC</name>
<evidence type="ECO:0000259" key="2">
    <source>
        <dbReference type="PROSITE" id="PS50940"/>
    </source>
</evidence>
<gene>
    <name evidence="3" type="ORF">JTE90_011195</name>
</gene>
<dbReference type="PANTHER" id="PTHR22933">
    <property type="entry name" value="FI18007P1-RELATED"/>
    <property type="match status" value="1"/>
</dbReference>
<keyword evidence="1" id="KW-0472">Membrane</keyword>
<proteinExistence type="predicted"/>
<dbReference type="EMBL" id="JAFNEN010000004">
    <property type="protein sequence ID" value="KAG8201520.1"/>
    <property type="molecule type" value="Genomic_DNA"/>
</dbReference>
<reference evidence="3 4" key="1">
    <citation type="journal article" date="2022" name="Nat. Ecol. Evol.">
        <title>A masculinizing supergene underlies an exaggerated male reproductive morph in a spider.</title>
        <authorList>
            <person name="Hendrickx F."/>
            <person name="De Corte Z."/>
            <person name="Sonet G."/>
            <person name="Van Belleghem S.M."/>
            <person name="Kostlbacher S."/>
            <person name="Vangestel C."/>
        </authorList>
    </citation>
    <scope>NUCLEOTIDE SEQUENCE [LARGE SCALE GENOMIC DNA]</scope>
    <source>
        <strain evidence="3">W744_W776</strain>
    </source>
</reference>